<organism evidence="1 2">
    <name type="scientific">Pocillopora damicornis</name>
    <name type="common">Cauliflower coral</name>
    <name type="synonym">Millepora damicornis</name>
    <dbReference type="NCBI Taxonomy" id="46731"/>
    <lineage>
        <taxon>Eukaryota</taxon>
        <taxon>Metazoa</taxon>
        <taxon>Cnidaria</taxon>
        <taxon>Anthozoa</taxon>
        <taxon>Hexacorallia</taxon>
        <taxon>Scleractinia</taxon>
        <taxon>Astrocoeniina</taxon>
        <taxon>Pocilloporidae</taxon>
        <taxon>Pocillopora</taxon>
    </lineage>
</organism>
<sequence length="157" mass="17756">MLAREGHLGILQNIQHGGEGMLRAVATLRSIFLTVMVNLTTVARARKPTIIYGFKRGKVPAKLRPNILPKPQVPGEGSCMNEMYKLMACWKSNGFIDTHCQEEINLFLDCASNQMGTRKSSSAWTLDEINATLKRHTPYVKKRQSHESDSYIVEERH</sequence>
<dbReference type="OrthoDB" id="5825849at2759"/>
<keyword evidence="2" id="KW-1185">Reference proteome</keyword>
<dbReference type="AlphaFoldDB" id="A0A3M6UFA0"/>
<proteinExistence type="predicted"/>
<dbReference type="STRING" id="46731.A0A3M6UFA0"/>
<dbReference type="GO" id="GO:0032543">
    <property type="term" value="P:mitochondrial translation"/>
    <property type="evidence" value="ECO:0007669"/>
    <property type="project" value="InterPro"/>
</dbReference>
<name>A0A3M6UFA0_POCDA</name>
<dbReference type="InterPro" id="IPR033620">
    <property type="entry name" value="Ribosomal_mS37_met"/>
</dbReference>
<evidence type="ECO:0000313" key="1">
    <source>
        <dbReference type="EMBL" id="RMX52239.1"/>
    </source>
</evidence>
<dbReference type="PANTHER" id="PTHR31278:SF2">
    <property type="entry name" value="SMALL RIBOSOMAL SUBUNIT PROTEIN MS37"/>
    <property type="match status" value="1"/>
</dbReference>
<dbReference type="PROSITE" id="PS51808">
    <property type="entry name" value="CHCH"/>
    <property type="match status" value="1"/>
</dbReference>
<accession>A0A3M6UFA0</accession>
<comment type="caution">
    <text evidence="1">The sequence shown here is derived from an EMBL/GenBank/DDBJ whole genome shotgun (WGS) entry which is preliminary data.</text>
</comment>
<evidence type="ECO:0008006" key="3">
    <source>
        <dbReference type="Google" id="ProtNLM"/>
    </source>
</evidence>
<dbReference type="GO" id="GO:0003723">
    <property type="term" value="F:RNA binding"/>
    <property type="evidence" value="ECO:0007669"/>
    <property type="project" value="TreeGrafter"/>
</dbReference>
<dbReference type="PANTHER" id="PTHR31278">
    <property type="entry name" value="CHCHD1"/>
    <property type="match status" value="1"/>
</dbReference>
<protein>
    <recommendedName>
        <fullName evidence="3">CHCH domain-containing protein</fullName>
    </recommendedName>
</protein>
<reference evidence="1 2" key="1">
    <citation type="journal article" date="2018" name="Sci. Rep.">
        <title>Comparative analysis of the Pocillopora damicornis genome highlights role of immune system in coral evolution.</title>
        <authorList>
            <person name="Cunning R."/>
            <person name="Bay R.A."/>
            <person name="Gillette P."/>
            <person name="Baker A.C."/>
            <person name="Traylor-Knowles N."/>
        </authorList>
    </citation>
    <scope>NUCLEOTIDE SEQUENCE [LARGE SCALE GENOMIC DNA]</scope>
    <source>
        <strain evidence="1">RSMAS</strain>
        <tissue evidence="1">Whole animal</tissue>
    </source>
</reference>
<dbReference type="EMBL" id="RCHS01001671">
    <property type="protein sequence ID" value="RMX52239.1"/>
    <property type="molecule type" value="Genomic_DNA"/>
</dbReference>
<dbReference type="Proteomes" id="UP000275408">
    <property type="component" value="Unassembled WGS sequence"/>
</dbReference>
<dbReference type="GO" id="GO:0005761">
    <property type="term" value="C:mitochondrial ribosome"/>
    <property type="evidence" value="ECO:0007669"/>
    <property type="project" value="InterPro"/>
</dbReference>
<evidence type="ECO:0000313" key="2">
    <source>
        <dbReference type="Proteomes" id="UP000275408"/>
    </source>
</evidence>
<gene>
    <name evidence="1" type="ORF">pdam_00007952</name>
</gene>